<organism evidence="1 2">
    <name type="scientific">Kitasatospora cystarginea</name>
    <dbReference type="NCBI Taxonomy" id="58350"/>
    <lineage>
        <taxon>Bacteria</taxon>
        <taxon>Bacillati</taxon>
        <taxon>Actinomycetota</taxon>
        <taxon>Actinomycetes</taxon>
        <taxon>Kitasatosporales</taxon>
        <taxon>Streptomycetaceae</taxon>
        <taxon>Kitasatospora</taxon>
    </lineage>
</organism>
<evidence type="ECO:0000313" key="2">
    <source>
        <dbReference type="Proteomes" id="UP001500305"/>
    </source>
</evidence>
<name>A0ABP5QA09_9ACTN</name>
<dbReference type="EMBL" id="BAAATR010000002">
    <property type="protein sequence ID" value="GAA2230066.1"/>
    <property type="molecule type" value="Genomic_DNA"/>
</dbReference>
<protein>
    <submittedName>
        <fullName evidence="1">Uncharacterized protein</fullName>
    </submittedName>
</protein>
<comment type="caution">
    <text evidence="1">The sequence shown here is derived from an EMBL/GenBank/DDBJ whole genome shotgun (WGS) entry which is preliminary data.</text>
</comment>
<evidence type="ECO:0000313" key="1">
    <source>
        <dbReference type="EMBL" id="GAA2230066.1"/>
    </source>
</evidence>
<proteinExistence type="predicted"/>
<dbReference type="RefSeq" id="WP_344634759.1">
    <property type="nucleotide sequence ID" value="NZ_BAAATR010000002.1"/>
</dbReference>
<reference evidence="2" key="1">
    <citation type="journal article" date="2019" name="Int. J. Syst. Evol. Microbiol.">
        <title>The Global Catalogue of Microorganisms (GCM) 10K type strain sequencing project: providing services to taxonomists for standard genome sequencing and annotation.</title>
        <authorList>
            <consortium name="The Broad Institute Genomics Platform"/>
            <consortium name="The Broad Institute Genome Sequencing Center for Infectious Disease"/>
            <person name="Wu L."/>
            <person name="Ma J."/>
        </authorList>
    </citation>
    <scope>NUCLEOTIDE SEQUENCE [LARGE SCALE GENOMIC DNA]</scope>
    <source>
        <strain evidence="2">JCM 7356</strain>
    </source>
</reference>
<gene>
    <name evidence="1" type="ORF">GCM10010430_07660</name>
</gene>
<keyword evidence="2" id="KW-1185">Reference proteome</keyword>
<sequence length="94" mass="10101">MIGLFATGNSGFGMLDVIGRRRVPSPPAITTAFITGASSFAVVDPGIHQTVSGHLYPDDYVRLTVTPWALSHPRGHNCTPPHKRMQRLSCISAS</sequence>
<accession>A0ABP5QA09</accession>
<dbReference type="Proteomes" id="UP001500305">
    <property type="component" value="Unassembled WGS sequence"/>
</dbReference>